<dbReference type="InterPro" id="IPR013187">
    <property type="entry name" value="F-box-assoc_dom_typ3"/>
</dbReference>
<sequence>MFSVNKRTQAFSVFIFFLSIAKSIRYLTKQRSSKQEERRLEDFQLLLSKLKDFQLPLDLIVEILKKLPTKSLMRFRCVSKQWSSIISNRRDFVESIMSRSLRQPPHKLPVFIFHRCAPETSFTVSSTFSLSTKPKVSIMPGPNNYYSFRYQYIQGFICCSSPVYDVVTIYNPTTRQCIPLRTEDRINDCQQWRTIRGNIDEELIPNGQAGVCIDGTIYYVAVRRKEMFKYGETIMLSFDVRSEIFYHVRTPEALWSPKWNDRALFNHQGKLGCISNNENNTSVWIMENAEKQEWSNITFDLLEYPGGDFRTFSVMFLRLQSRFSVYKRRRKTEVMRKGNEEKNYREEEYLQLPLDLIVEILKKLPGKSLVIGSDASQSNCQRLSAAEEEETIESVVTRSLAQPGQQLPLLVFHHCVPETFFTVSSSFSQSLKPAVSVYGHDKYPFKYQYVRGLICCYSIFSKLVRIYNPTTRQSVGLPEIGAPETEFQKCNCLFGYDPVMDQYKVLSMVIDFRELTQTFHVYTLGQSQSWRRIQGIDDAMMGNFFQAPRGFASMGLSTTEISTLVLLSFDIRSECFYHVWAPDTMLDAMSSSIVSHRTLLNYRGKLGCIGCTNKDTSTWVLENAKKQEWSKITFALPVDPLGRLKGCFDGFSGVTPAGEIFVTQYRYFFDKPLYVYYYDMNQNSFRRVEIQGTRLEKIPKYRYSIYVFAIHDHVENTMLLL</sequence>
<dbReference type="Pfam" id="PF00646">
    <property type="entry name" value="F-box"/>
    <property type="match status" value="1"/>
</dbReference>
<dbReference type="Proteomes" id="UP000008694">
    <property type="component" value="Unassembled WGS sequence"/>
</dbReference>
<dbReference type="Pfam" id="PF08268">
    <property type="entry name" value="FBA_3"/>
    <property type="match status" value="2"/>
</dbReference>
<feature type="domain" description="F-box" evidence="1">
    <location>
        <begin position="49"/>
        <end position="95"/>
    </location>
</feature>
<dbReference type="Gene3D" id="1.20.1280.50">
    <property type="match status" value="1"/>
</dbReference>
<name>D7KJH5_ARALL</name>
<dbReference type="InterPro" id="IPR001810">
    <property type="entry name" value="F-box_dom"/>
</dbReference>
<evidence type="ECO:0000313" key="2">
    <source>
        <dbReference type="EMBL" id="EFH70640.1"/>
    </source>
</evidence>
<dbReference type="EMBL" id="GL348713">
    <property type="protein sequence ID" value="EFH70640.1"/>
    <property type="molecule type" value="Genomic_DNA"/>
</dbReference>
<dbReference type="NCBIfam" id="TIGR01640">
    <property type="entry name" value="F_box_assoc_1"/>
    <property type="match status" value="2"/>
</dbReference>
<dbReference type="Gramene" id="scaffold_105051.1">
    <property type="protein sequence ID" value="scaffold_105051.1"/>
    <property type="gene ID" value="scaffold_105051.1"/>
</dbReference>
<keyword evidence="3" id="KW-1185">Reference proteome</keyword>
<reference evidence="3" key="1">
    <citation type="journal article" date="2011" name="Nat. Genet.">
        <title>The Arabidopsis lyrata genome sequence and the basis of rapid genome size change.</title>
        <authorList>
            <person name="Hu T.T."/>
            <person name="Pattyn P."/>
            <person name="Bakker E.G."/>
            <person name="Cao J."/>
            <person name="Cheng J.-F."/>
            <person name="Clark R.M."/>
            <person name="Fahlgren N."/>
            <person name="Fawcett J.A."/>
            <person name="Grimwood J."/>
            <person name="Gundlach H."/>
            <person name="Haberer G."/>
            <person name="Hollister J.D."/>
            <person name="Ossowski S."/>
            <person name="Ottilar R.P."/>
            <person name="Salamov A.A."/>
            <person name="Schneeberger K."/>
            <person name="Spannagl M."/>
            <person name="Wang X."/>
            <person name="Yang L."/>
            <person name="Nasrallah M.E."/>
            <person name="Bergelson J."/>
            <person name="Carrington J.C."/>
            <person name="Gaut B.S."/>
            <person name="Schmutz J."/>
            <person name="Mayer K.F.X."/>
            <person name="Van de Peer Y."/>
            <person name="Grigoriev I.V."/>
            <person name="Nordborg M."/>
            <person name="Weigel D."/>
            <person name="Guo Y.-L."/>
        </authorList>
    </citation>
    <scope>NUCLEOTIDE SEQUENCE [LARGE SCALE GENOMIC DNA]</scope>
    <source>
        <strain evidence="3">cv. MN47</strain>
    </source>
</reference>
<accession>D7KJH5</accession>
<dbReference type="HOGENOM" id="CLU_412972_0_0_1"/>
<dbReference type="InterPro" id="IPR017451">
    <property type="entry name" value="F-box-assoc_interact_dom"/>
</dbReference>
<dbReference type="SMART" id="SM00256">
    <property type="entry name" value="FBOX"/>
    <property type="match status" value="2"/>
</dbReference>
<dbReference type="CDD" id="cd22157">
    <property type="entry name" value="F-box_AtFBW1-like"/>
    <property type="match status" value="1"/>
</dbReference>
<proteinExistence type="predicted"/>
<dbReference type="PANTHER" id="PTHR31111:SF105">
    <property type="entry name" value="F-BOX DOMAIN-CONTAINING PROTEIN"/>
    <property type="match status" value="1"/>
</dbReference>
<dbReference type="PANTHER" id="PTHR31111">
    <property type="entry name" value="BNAA05G37150D PROTEIN-RELATED"/>
    <property type="match status" value="1"/>
</dbReference>
<dbReference type="AlphaFoldDB" id="D7KJH5"/>
<gene>
    <name evidence="2" type="ORF">ARALYDRAFT_892257</name>
</gene>
<dbReference type="InterPro" id="IPR036047">
    <property type="entry name" value="F-box-like_dom_sf"/>
</dbReference>
<organism evidence="3">
    <name type="scientific">Arabidopsis lyrata subsp. lyrata</name>
    <name type="common">Lyre-leaved rock-cress</name>
    <dbReference type="NCBI Taxonomy" id="81972"/>
    <lineage>
        <taxon>Eukaryota</taxon>
        <taxon>Viridiplantae</taxon>
        <taxon>Streptophyta</taxon>
        <taxon>Embryophyta</taxon>
        <taxon>Tracheophyta</taxon>
        <taxon>Spermatophyta</taxon>
        <taxon>Magnoliopsida</taxon>
        <taxon>eudicotyledons</taxon>
        <taxon>Gunneridae</taxon>
        <taxon>Pentapetalae</taxon>
        <taxon>rosids</taxon>
        <taxon>malvids</taxon>
        <taxon>Brassicales</taxon>
        <taxon>Brassicaceae</taxon>
        <taxon>Camelineae</taxon>
        <taxon>Arabidopsis</taxon>
    </lineage>
</organism>
<dbReference type="SUPFAM" id="SSF81383">
    <property type="entry name" value="F-box domain"/>
    <property type="match status" value="1"/>
</dbReference>
<protein>
    <recommendedName>
        <fullName evidence="1">F-box domain-containing protein</fullName>
    </recommendedName>
</protein>
<dbReference type="PROSITE" id="PS50181">
    <property type="entry name" value="FBOX"/>
    <property type="match status" value="1"/>
</dbReference>
<evidence type="ECO:0000313" key="3">
    <source>
        <dbReference type="Proteomes" id="UP000008694"/>
    </source>
</evidence>
<evidence type="ECO:0000259" key="1">
    <source>
        <dbReference type="PROSITE" id="PS50181"/>
    </source>
</evidence>